<dbReference type="EMBL" id="CAJPWZ010001421">
    <property type="protein sequence ID" value="CAG2214743.1"/>
    <property type="molecule type" value="Genomic_DNA"/>
</dbReference>
<reference evidence="3" key="1">
    <citation type="submission" date="2021-03" db="EMBL/GenBank/DDBJ databases">
        <authorList>
            <person name="Bekaert M."/>
        </authorList>
    </citation>
    <scope>NUCLEOTIDE SEQUENCE</scope>
</reference>
<dbReference type="OrthoDB" id="2020542at2759"/>
<keyword evidence="2" id="KW-0472">Membrane</keyword>
<organism evidence="3 4">
    <name type="scientific">Mytilus edulis</name>
    <name type="common">Blue mussel</name>
    <dbReference type="NCBI Taxonomy" id="6550"/>
    <lineage>
        <taxon>Eukaryota</taxon>
        <taxon>Metazoa</taxon>
        <taxon>Spiralia</taxon>
        <taxon>Lophotrochozoa</taxon>
        <taxon>Mollusca</taxon>
        <taxon>Bivalvia</taxon>
        <taxon>Autobranchia</taxon>
        <taxon>Pteriomorphia</taxon>
        <taxon>Mytilida</taxon>
        <taxon>Mytiloidea</taxon>
        <taxon>Mytilidae</taxon>
        <taxon>Mytilinae</taxon>
        <taxon>Mytilus</taxon>
    </lineage>
</organism>
<name>A0A8S3RYR6_MYTED</name>
<dbReference type="AlphaFoldDB" id="A0A8S3RYR6"/>
<protein>
    <submittedName>
        <fullName evidence="3">SLC12A2</fullName>
    </submittedName>
</protein>
<evidence type="ECO:0000313" key="3">
    <source>
        <dbReference type="EMBL" id="CAG2214743.1"/>
    </source>
</evidence>
<dbReference type="Gene3D" id="1.20.1740.10">
    <property type="entry name" value="Amino acid/polyamine transporter I"/>
    <property type="match status" value="1"/>
</dbReference>
<comment type="caution">
    <text evidence="3">The sequence shown here is derived from an EMBL/GenBank/DDBJ whole genome shotgun (WGS) entry which is preliminary data.</text>
</comment>
<evidence type="ECO:0000256" key="2">
    <source>
        <dbReference type="SAM" id="Phobius"/>
    </source>
</evidence>
<feature type="transmembrane region" description="Helical" evidence="2">
    <location>
        <begin position="106"/>
        <end position="128"/>
    </location>
</feature>
<sequence>MKFLSGHQPEYLEEIKVDIKTTTTATPERLQNNNYSNTKNAYKTTTTATQERLPTTTTSTPERLQNNTYSNYITPTKQQLQQHQNAYKTKRCRPANPQKDIPKGTILAILISSVVYIVVAWILGATVIREIPLTVCSSVLVNNTLNSNLVTSDNITSTIANCTVDPTSLFGLLHDYQVRFLKVGQPHRIMSLCICSA</sequence>
<gene>
    <name evidence="3" type="ORF">MEDL_28549</name>
</gene>
<dbReference type="Proteomes" id="UP000683360">
    <property type="component" value="Unassembled WGS sequence"/>
</dbReference>
<evidence type="ECO:0000256" key="1">
    <source>
        <dbReference type="SAM" id="MobiDB-lite"/>
    </source>
</evidence>
<keyword evidence="2" id="KW-0812">Transmembrane</keyword>
<keyword evidence="4" id="KW-1185">Reference proteome</keyword>
<evidence type="ECO:0000313" key="4">
    <source>
        <dbReference type="Proteomes" id="UP000683360"/>
    </source>
</evidence>
<feature type="compositionally biased region" description="Polar residues" evidence="1">
    <location>
        <begin position="50"/>
        <end position="64"/>
    </location>
</feature>
<keyword evidence="2" id="KW-1133">Transmembrane helix</keyword>
<accession>A0A8S3RYR6</accession>
<feature type="region of interest" description="Disordered" evidence="1">
    <location>
        <begin position="45"/>
        <end position="64"/>
    </location>
</feature>
<proteinExistence type="predicted"/>